<organism evidence="1 2">
    <name type="scientific">[Clostridium] polysaccharolyticum</name>
    <dbReference type="NCBI Taxonomy" id="29364"/>
    <lineage>
        <taxon>Bacteria</taxon>
        <taxon>Bacillati</taxon>
        <taxon>Bacillota</taxon>
        <taxon>Clostridia</taxon>
        <taxon>Lachnospirales</taxon>
        <taxon>Lachnospiraceae</taxon>
    </lineage>
</organism>
<evidence type="ECO:0000313" key="1">
    <source>
        <dbReference type="EMBL" id="SES83135.1"/>
    </source>
</evidence>
<name>A0A1H9ZN34_9FIRM</name>
<evidence type="ECO:0000313" key="2">
    <source>
        <dbReference type="Proteomes" id="UP000199800"/>
    </source>
</evidence>
<keyword evidence="2" id="KW-1185">Reference proteome</keyword>
<dbReference type="RefSeq" id="WP_092476503.1">
    <property type="nucleotide sequence ID" value="NZ_FOHN01000004.1"/>
</dbReference>
<dbReference type="Proteomes" id="UP000199800">
    <property type="component" value="Unassembled WGS sequence"/>
</dbReference>
<sequence>MNIQIKAIKPIENKRIKPFTVFQPKKTDEEAVTRHLNQITAKLKAGKRLTAEEKAFLLRHSPALYQTAKRVEIQREALKNQLEHARSKEEAAAIYSSALGGVSKKDPDREYILAAIQDEMKTFQSTDSYKKLPATSKEADGKPVYHPYKNKKEKTPDWMGFYGKHGEYL</sequence>
<proteinExistence type="predicted"/>
<gene>
    <name evidence="1" type="ORF">SAMN04487772_10422</name>
</gene>
<dbReference type="OrthoDB" id="2066348at2"/>
<accession>A0A1H9ZN34</accession>
<reference evidence="1 2" key="1">
    <citation type="submission" date="2016-10" db="EMBL/GenBank/DDBJ databases">
        <authorList>
            <person name="de Groot N.N."/>
        </authorList>
    </citation>
    <scope>NUCLEOTIDE SEQUENCE [LARGE SCALE GENOMIC DNA]</scope>
    <source>
        <strain evidence="1 2">DSM 1801</strain>
    </source>
</reference>
<dbReference type="AlphaFoldDB" id="A0A1H9ZN34"/>
<protein>
    <submittedName>
        <fullName evidence="1">Uncharacterized protein</fullName>
    </submittedName>
</protein>
<dbReference type="EMBL" id="FOHN01000004">
    <property type="protein sequence ID" value="SES83135.1"/>
    <property type="molecule type" value="Genomic_DNA"/>
</dbReference>